<sequence length="102" mass="10906">MEQGAPAIRGGALPRSKGARLTHRSLLAGIEVSASGRPVRPGDVFFTPFPLCHVAGYQVMLHHLFRRHAVVLRRFGAAALVEAARRHGVTSLSLAPTMCAPT</sequence>
<dbReference type="InterPro" id="IPR000873">
    <property type="entry name" value="AMP-dep_synth/lig_dom"/>
</dbReference>
<name>A0A5C4JH43_9ACTN</name>
<comment type="caution">
    <text evidence="2">The sequence shown here is derived from an EMBL/GenBank/DDBJ whole genome shotgun (WGS) entry which is preliminary data.</text>
</comment>
<evidence type="ECO:0000259" key="1">
    <source>
        <dbReference type="Pfam" id="PF00501"/>
    </source>
</evidence>
<protein>
    <submittedName>
        <fullName evidence="2">Long-chain fatty acid--CoA ligase</fullName>
    </submittedName>
</protein>
<evidence type="ECO:0000313" key="3">
    <source>
        <dbReference type="Proteomes" id="UP000309174"/>
    </source>
</evidence>
<organism evidence="2 3">
    <name type="scientific">Actinomadura soli</name>
    <dbReference type="NCBI Taxonomy" id="2508997"/>
    <lineage>
        <taxon>Bacteria</taxon>
        <taxon>Bacillati</taxon>
        <taxon>Actinomycetota</taxon>
        <taxon>Actinomycetes</taxon>
        <taxon>Streptosporangiales</taxon>
        <taxon>Thermomonosporaceae</taxon>
        <taxon>Actinomadura</taxon>
    </lineage>
</organism>
<dbReference type="AlphaFoldDB" id="A0A5C4JH43"/>
<reference evidence="2 3" key="1">
    <citation type="submission" date="2019-05" db="EMBL/GenBank/DDBJ databases">
        <title>Draft genome sequence of Actinomadura sp. 14C53.</title>
        <authorList>
            <person name="Saricaoglu S."/>
            <person name="Isik K."/>
        </authorList>
    </citation>
    <scope>NUCLEOTIDE SEQUENCE [LARGE SCALE GENOMIC DNA]</scope>
    <source>
        <strain evidence="2 3">14C53</strain>
    </source>
</reference>
<keyword evidence="3" id="KW-1185">Reference proteome</keyword>
<feature type="domain" description="AMP-dependent synthetase/ligase" evidence="1">
    <location>
        <begin position="16"/>
        <end position="99"/>
    </location>
</feature>
<gene>
    <name evidence="2" type="ORF">ETD83_06780</name>
</gene>
<dbReference type="InterPro" id="IPR042099">
    <property type="entry name" value="ANL_N_sf"/>
</dbReference>
<proteinExistence type="predicted"/>
<dbReference type="Proteomes" id="UP000309174">
    <property type="component" value="Unassembled WGS sequence"/>
</dbReference>
<accession>A0A5C4JH43</accession>
<dbReference type="Gene3D" id="3.40.50.12780">
    <property type="entry name" value="N-terminal domain of ligase-like"/>
    <property type="match status" value="1"/>
</dbReference>
<dbReference type="OrthoDB" id="9803968at2"/>
<dbReference type="Pfam" id="PF00501">
    <property type="entry name" value="AMP-binding"/>
    <property type="match status" value="1"/>
</dbReference>
<keyword evidence="2" id="KW-0436">Ligase</keyword>
<dbReference type="GO" id="GO:0016874">
    <property type="term" value="F:ligase activity"/>
    <property type="evidence" value="ECO:0007669"/>
    <property type="project" value="UniProtKB-KW"/>
</dbReference>
<dbReference type="EMBL" id="VCKW01000023">
    <property type="protein sequence ID" value="TMR05400.1"/>
    <property type="molecule type" value="Genomic_DNA"/>
</dbReference>
<evidence type="ECO:0000313" key="2">
    <source>
        <dbReference type="EMBL" id="TMR05400.1"/>
    </source>
</evidence>
<dbReference type="SUPFAM" id="SSF56801">
    <property type="entry name" value="Acetyl-CoA synthetase-like"/>
    <property type="match status" value="1"/>
</dbReference>